<dbReference type="AlphaFoldDB" id="A0A7W4VSV7"/>
<evidence type="ECO:0000313" key="2">
    <source>
        <dbReference type="EMBL" id="MBB3041141.1"/>
    </source>
</evidence>
<feature type="compositionally biased region" description="Polar residues" evidence="1">
    <location>
        <begin position="18"/>
        <end position="29"/>
    </location>
</feature>
<protein>
    <submittedName>
        <fullName evidence="2">Uncharacterized protein</fullName>
    </submittedName>
</protein>
<evidence type="ECO:0000313" key="3">
    <source>
        <dbReference type="Proteomes" id="UP000589626"/>
    </source>
</evidence>
<proteinExistence type="predicted"/>
<accession>A0A7W4VSV7</accession>
<name>A0A7W4VSV7_9ACTN</name>
<keyword evidence="3" id="KW-1185">Reference proteome</keyword>
<sequence length="29" mass="3099">MTKRGAHSAKNPAPRFALNTTIQDEGTDA</sequence>
<dbReference type="EMBL" id="JACHWR010000001">
    <property type="protein sequence ID" value="MBB3041141.1"/>
    <property type="molecule type" value="Genomic_DNA"/>
</dbReference>
<comment type="caution">
    <text evidence="2">The sequence shown here is derived from an EMBL/GenBank/DDBJ whole genome shotgun (WGS) entry which is preliminary data.</text>
</comment>
<feature type="region of interest" description="Disordered" evidence="1">
    <location>
        <begin position="1"/>
        <end position="29"/>
    </location>
</feature>
<evidence type="ECO:0000256" key="1">
    <source>
        <dbReference type="SAM" id="MobiDB-lite"/>
    </source>
</evidence>
<dbReference type="Proteomes" id="UP000589626">
    <property type="component" value="Unassembled WGS sequence"/>
</dbReference>
<reference evidence="2 3" key="1">
    <citation type="submission" date="2020-08" db="EMBL/GenBank/DDBJ databases">
        <title>Sequencing the genomes of 1000 actinobacteria strains.</title>
        <authorList>
            <person name="Klenk H.-P."/>
        </authorList>
    </citation>
    <scope>NUCLEOTIDE SEQUENCE [LARGE SCALE GENOMIC DNA]</scope>
    <source>
        <strain evidence="2 3">DSM 105498</strain>
    </source>
</reference>
<organism evidence="2 3">
    <name type="scientific">Nocardioides soli</name>
    <dbReference type="NCBI Taxonomy" id="1036020"/>
    <lineage>
        <taxon>Bacteria</taxon>
        <taxon>Bacillati</taxon>
        <taxon>Actinomycetota</taxon>
        <taxon>Actinomycetes</taxon>
        <taxon>Propionibacteriales</taxon>
        <taxon>Nocardioidaceae</taxon>
        <taxon>Nocardioides</taxon>
    </lineage>
</organism>
<gene>
    <name evidence="2" type="ORF">FHU40_000942</name>
</gene>